<dbReference type="SUPFAM" id="SSF51735">
    <property type="entry name" value="NAD(P)-binding Rossmann-fold domains"/>
    <property type="match status" value="1"/>
</dbReference>
<dbReference type="GO" id="GO:0016491">
    <property type="term" value="F:oxidoreductase activity"/>
    <property type="evidence" value="ECO:0007669"/>
    <property type="project" value="UniProtKB-KW"/>
</dbReference>
<dbReference type="PRINTS" id="PR00081">
    <property type="entry name" value="GDHRDH"/>
</dbReference>
<protein>
    <submittedName>
        <fullName evidence="2">Short-chain dehydrogenase/reductase SDR</fullName>
    </submittedName>
</protein>
<gene>
    <name evidence="2" type="ordered locus">Isop_0771</name>
</gene>
<keyword evidence="3" id="KW-1185">Reference proteome</keyword>
<dbReference type="EMBL" id="CP002353">
    <property type="protein sequence ID" value="ADV61362.1"/>
    <property type="molecule type" value="Genomic_DNA"/>
</dbReference>
<accession>E8R1U0</accession>
<dbReference type="Gene3D" id="3.40.50.720">
    <property type="entry name" value="NAD(P)-binding Rossmann-like Domain"/>
    <property type="match status" value="1"/>
</dbReference>
<dbReference type="STRING" id="575540.Isop_0771"/>
<dbReference type="Proteomes" id="UP000008631">
    <property type="component" value="Chromosome"/>
</dbReference>
<sequence>MSVKPRWNVQDIPDLSGRLALVTGANSGLGLASVVALARKGARVLMACRHPDRAARGRDAALAQVPEAAERLEIVSLDLTSLDSVRTCARTILERFDRLDILMNNAGIMAIPRGLTADGFEIQFGTNHLGHFALTGLLLPLLLQTPASRVVTVTSAAAEFGVIDFDDLMGEKRYRRWSAYSQSKLANLLFAVELQRRLSLSGYSTISLAAHPGIAATNLQRASMAAEASKFQIASLKGFLSIAQTADQGALPQLYAATDPQAEPGGFYGPRGFLQMKGSPAQIPLRLNRRGRDEATRRRLWEVSEALIGFRYPLADS</sequence>
<dbReference type="HOGENOM" id="CLU_010194_44_2_0"/>
<dbReference type="InParanoid" id="E8R1U0"/>
<dbReference type="PANTHER" id="PTHR43157">
    <property type="entry name" value="PHOSPHATIDYLINOSITOL-GLYCAN BIOSYNTHESIS CLASS F PROTEIN-RELATED"/>
    <property type="match status" value="1"/>
</dbReference>
<dbReference type="NCBIfam" id="NF004513">
    <property type="entry name" value="PRK05854.1"/>
    <property type="match status" value="1"/>
</dbReference>
<evidence type="ECO:0000256" key="1">
    <source>
        <dbReference type="ARBA" id="ARBA00023002"/>
    </source>
</evidence>
<dbReference type="OrthoDB" id="9803333at2"/>
<dbReference type="InterPro" id="IPR002347">
    <property type="entry name" value="SDR_fam"/>
</dbReference>
<evidence type="ECO:0000313" key="3">
    <source>
        <dbReference type="Proteomes" id="UP000008631"/>
    </source>
</evidence>
<reference evidence="2 3" key="2">
    <citation type="journal article" date="2011" name="Stand. Genomic Sci.">
        <title>Complete genome sequence of Isosphaera pallida type strain (IS1B).</title>
        <authorList>
            <consortium name="US DOE Joint Genome Institute (JGI-PGF)"/>
            <person name="Goker M."/>
            <person name="Cleland D."/>
            <person name="Saunders E."/>
            <person name="Lapidus A."/>
            <person name="Nolan M."/>
            <person name="Lucas S."/>
            <person name="Hammon N."/>
            <person name="Deshpande S."/>
            <person name="Cheng J.F."/>
            <person name="Tapia R."/>
            <person name="Han C."/>
            <person name="Goodwin L."/>
            <person name="Pitluck S."/>
            <person name="Liolios K."/>
            <person name="Pagani I."/>
            <person name="Ivanova N."/>
            <person name="Mavromatis K."/>
            <person name="Pati A."/>
            <person name="Chen A."/>
            <person name="Palaniappan K."/>
            <person name="Land M."/>
            <person name="Hauser L."/>
            <person name="Chang Y.J."/>
            <person name="Jeffries C.D."/>
            <person name="Detter J.C."/>
            <person name="Beck B."/>
            <person name="Woyke T."/>
            <person name="Bristow J."/>
            <person name="Eisen J.A."/>
            <person name="Markowitz V."/>
            <person name="Hugenholtz P."/>
            <person name="Kyrpides N.C."/>
            <person name="Klenk H.P."/>
        </authorList>
    </citation>
    <scope>NUCLEOTIDE SEQUENCE [LARGE SCALE GENOMIC DNA]</scope>
    <source>
        <strain evidence="3">ATCC 43644 / DSM 9630 / IS1B</strain>
    </source>
</reference>
<dbReference type="Pfam" id="PF00106">
    <property type="entry name" value="adh_short"/>
    <property type="match status" value="1"/>
</dbReference>
<dbReference type="KEGG" id="ipa:Isop_0771"/>
<dbReference type="InterPro" id="IPR036291">
    <property type="entry name" value="NAD(P)-bd_dom_sf"/>
</dbReference>
<dbReference type="AlphaFoldDB" id="E8R1U0"/>
<dbReference type="PANTHER" id="PTHR43157:SF73">
    <property type="entry name" value="WW DOMAIN-CONTAINING OXIDOREDUCTASE-LIKE PROTEIN"/>
    <property type="match status" value="1"/>
</dbReference>
<reference key="1">
    <citation type="submission" date="2010-11" db="EMBL/GenBank/DDBJ databases">
        <title>The complete sequence of chromosome of Isophaera pallida ATCC 43644.</title>
        <authorList>
            <consortium name="US DOE Joint Genome Institute (JGI-PGF)"/>
            <person name="Lucas S."/>
            <person name="Copeland A."/>
            <person name="Lapidus A."/>
            <person name="Bruce D."/>
            <person name="Goodwin L."/>
            <person name="Pitluck S."/>
            <person name="Kyrpides N."/>
            <person name="Mavromatis K."/>
            <person name="Pagani I."/>
            <person name="Ivanova N."/>
            <person name="Saunders E."/>
            <person name="Brettin T."/>
            <person name="Detter J.C."/>
            <person name="Han C."/>
            <person name="Tapia R."/>
            <person name="Land M."/>
            <person name="Hauser L."/>
            <person name="Markowitz V."/>
            <person name="Cheng J.-F."/>
            <person name="Hugenholtz P."/>
            <person name="Woyke T."/>
            <person name="Wu D."/>
            <person name="Eisen J.A."/>
        </authorList>
    </citation>
    <scope>NUCLEOTIDE SEQUENCE</scope>
    <source>
        <strain>ATCC 43644</strain>
    </source>
</reference>
<keyword evidence="1" id="KW-0560">Oxidoreductase</keyword>
<dbReference type="eggNOG" id="COG1028">
    <property type="taxonomic scope" value="Bacteria"/>
</dbReference>
<dbReference type="NCBIfam" id="NF004846">
    <property type="entry name" value="PRK06197.1"/>
    <property type="match status" value="1"/>
</dbReference>
<dbReference type="RefSeq" id="WP_013563651.1">
    <property type="nucleotide sequence ID" value="NC_014962.1"/>
</dbReference>
<name>E8R1U0_ISOPI</name>
<proteinExistence type="predicted"/>
<organism evidence="2 3">
    <name type="scientific">Isosphaera pallida (strain ATCC 43644 / DSM 9630 / IS1B)</name>
    <dbReference type="NCBI Taxonomy" id="575540"/>
    <lineage>
        <taxon>Bacteria</taxon>
        <taxon>Pseudomonadati</taxon>
        <taxon>Planctomycetota</taxon>
        <taxon>Planctomycetia</taxon>
        <taxon>Isosphaerales</taxon>
        <taxon>Isosphaeraceae</taxon>
        <taxon>Isosphaera</taxon>
    </lineage>
</organism>
<evidence type="ECO:0000313" key="2">
    <source>
        <dbReference type="EMBL" id="ADV61362.1"/>
    </source>
</evidence>